<protein>
    <recommendedName>
        <fullName evidence="5">Glycosyltransferase</fullName>
        <ecNumber evidence="5">2.4.1.-</ecNumber>
    </recommendedName>
</protein>
<dbReference type="Proteomes" id="UP000541444">
    <property type="component" value="Unassembled WGS sequence"/>
</dbReference>
<evidence type="ECO:0000313" key="7">
    <source>
        <dbReference type="Proteomes" id="UP000541444"/>
    </source>
</evidence>
<name>A0A7J7N5X8_9MAGN</name>
<organism evidence="6 7">
    <name type="scientific">Kingdonia uniflora</name>
    <dbReference type="NCBI Taxonomy" id="39325"/>
    <lineage>
        <taxon>Eukaryota</taxon>
        <taxon>Viridiplantae</taxon>
        <taxon>Streptophyta</taxon>
        <taxon>Embryophyta</taxon>
        <taxon>Tracheophyta</taxon>
        <taxon>Spermatophyta</taxon>
        <taxon>Magnoliopsida</taxon>
        <taxon>Ranunculales</taxon>
        <taxon>Circaeasteraceae</taxon>
        <taxon>Kingdonia</taxon>
    </lineage>
</organism>
<dbReference type="FunFam" id="3.40.50.2000:FF:000019">
    <property type="entry name" value="Glycosyltransferase"/>
    <property type="match status" value="1"/>
</dbReference>
<keyword evidence="3 4" id="KW-0808">Transferase</keyword>
<dbReference type="CDD" id="cd03784">
    <property type="entry name" value="GT1_Gtf-like"/>
    <property type="match status" value="1"/>
</dbReference>
<dbReference type="PANTHER" id="PTHR11926">
    <property type="entry name" value="GLUCOSYL/GLUCURONOSYL TRANSFERASES"/>
    <property type="match status" value="1"/>
</dbReference>
<dbReference type="GO" id="GO:0080043">
    <property type="term" value="F:quercetin 3-O-glucosyltransferase activity"/>
    <property type="evidence" value="ECO:0007669"/>
    <property type="project" value="TreeGrafter"/>
</dbReference>
<keyword evidence="2 4" id="KW-0328">Glycosyltransferase</keyword>
<dbReference type="OrthoDB" id="5835829at2759"/>
<evidence type="ECO:0000256" key="4">
    <source>
        <dbReference type="RuleBase" id="RU003718"/>
    </source>
</evidence>
<evidence type="ECO:0000256" key="5">
    <source>
        <dbReference type="RuleBase" id="RU362057"/>
    </source>
</evidence>
<dbReference type="GO" id="GO:0080044">
    <property type="term" value="F:quercetin 7-O-glucosyltransferase activity"/>
    <property type="evidence" value="ECO:0007669"/>
    <property type="project" value="TreeGrafter"/>
</dbReference>
<dbReference type="AlphaFoldDB" id="A0A7J7N5X8"/>
<dbReference type="SUPFAM" id="SSF53756">
    <property type="entry name" value="UDP-Glycosyltransferase/glycogen phosphorylase"/>
    <property type="match status" value="1"/>
</dbReference>
<keyword evidence="7" id="KW-1185">Reference proteome</keyword>
<reference evidence="6 7" key="1">
    <citation type="journal article" date="2020" name="IScience">
        <title>Genome Sequencing of the Endangered Kingdonia uniflora (Circaeasteraceae, Ranunculales) Reveals Potential Mechanisms of Evolutionary Specialization.</title>
        <authorList>
            <person name="Sun Y."/>
            <person name="Deng T."/>
            <person name="Zhang A."/>
            <person name="Moore M.J."/>
            <person name="Landis J.B."/>
            <person name="Lin N."/>
            <person name="Zhang H."/>
            <person name="Zhang X."/>
            <person name="Huang J."/>
            <person name="Zhang X."/>
            <person name="Sun H."/>
            <person name="Wang H."/>
        </authorList>
    </citation>
    <scope>NUCLEOTIDE SEQUENCE [LARGE SCALE GENOMIC DNA]</scope>
    <source>
        <strain evidence="6">TB1705</strain>
        <tissue evidence="6">Leaf</tissue>
    </source>
</reference>
<evidence type="ECO:0000256" key="1">
    <source>
        <dbReference type="ARBA" id="ARBA00009995"/>
    </source>
</evidence>
<dbReference type="InterPro" id="IPR002213">
    <property type="entry name" value="UDP_glucos_trans"/>
</dbReference>
<dbReference type="InterPro" id="IPR035595">
    <property type="entry name" value="UDP_glycos_trans_CS"/>
</dbReference>
<dbReference type="EC" id="2.4.1.-" evidence="5"/>
<dbReference type="PROSITE" id="PS00375">
    <property type="entry name" value="UDPGT"/>
    <property type="match status" value="1"/>
</dbReference>
<dbReference type="FunFam" id="3.40.50.2000:FF:000057">
    <property type="entry name" value="Glycosyltransferase"/>
    <property type="match status" value="1"/>
</dbReference>
<dbReference type="Gene3D" id="3.40.50.2000">
    <property type="entry name" value="Glycogen Phosphorylase B"/>
    <property type="match status" value="2"/>
</dbReference>
<comment type="caution">
    <text evidence="6">The sequence shown here is derived from an EMBL/GenBank/DDBJ whole genome shotgun (WGS) entry which is preliminary data.</text>
</comment>
<comment type="similarity">
    <text evidence="1 4">Belongs to the UDP-glycosyltransferase family.</text>
</comment>
<gene>
    <name evidence="6" type="ORF">GIB67_008437</name>
</gene>
<evidence type="ECO:0000256" key="2">
    <source>
        <dbReference type="ARBA" id="ARBA00022676"/>
    </source>
</evidence>
<sequence>MEKQEKPHVLVLPYPAQGHINPLGQFAKRLVSKGLKATLVTTIFLSKSTHLVCDSVGLETISDGYDDGGFAKAESIQAYLHQIEVVGSRTLGKLIEKQASNGTPVKCLVYDAFFPWGLDVAKRYGIMGAPFFTQPWTVNNIYYHFYHGLLKVPVLDPMVSIPGLPPLRLEDLPSFFSSPASYPAYFNMASSQFSNLEKADFVFVNTFEKLEVAVLSWMAKVFSLSTIGPTLPSMYLDKRIEDDKNYGLNLYKPNNSACMNWLNTREPGSVVYISFGSMAVFGDEQMEELAWGLRDSNSYFLWVVRSTEEEKLPSKFLEETSEKGLVVNWSPQLDVLAHPAVGCFVTHCGWNSVLEALSLGVPMVGLPQWTDQPTNAMLVENIWGIGVRVKINEKGMVTRKEIELSIREITEGNRGKEMKRNAKKWRELAKEAVDDGGTSDNSINEFVLKLVYN</sequence>
<dbReference type="EMBL" id="JACGCM010001055">
    <property type="protein sequence ID" value="KAF6162308.1"/>
    <property type="molecule type" value="Genomic_DNA"/>
</dbReference>
<evidence type="ECO:0000313" key="6">
    <source>
        <dbReference type="EMBL" id="KAF6162308.1"/>
    </source>
</evidence>
<accession>A0A7J7N5X8</accession>
<evidence type="ECO:0000256" key="3">
    <source>
        <dbReference type="ARBA" id="ARBA00022679"/>
    </source>
</evidence>
<dbReference type="PANTHER" id="PTHR11926:SF1553">
    <property type="entry name" value="GLYCOSYLTRANSFERASE"/>
    <property type="match status" value="1"/>
</dbReference>
<dbReference type="Pfam" id="PF00201">
    <property type="entry name" value="UDPGT"/>
    <property type="match status" value="1"/>
</dbReference>
<proteinExistence type="inferred from homology"/>